<protein>
    <submittedName>
        <fullName evidence="3">Unannotated protein</fullName>
    </submittedName>
</protein>
<dbReference type="InterPro" id="IPR036291">
    <property type="entry name" value="NAD(P)-bd_dom_sf"/>
</dbReference>
<dbReference type="PRINTS" id="PR00081">
    <property type="entry name" value="GDHRDH"/>
</dbReference>
<name>A0A6J6Q4Z4_9ZZZZ</name>
<dbReference type="EMBL" id="CAEZXP010000006">
    <property type="protein sequence ID" value="CAB4705582.1"/>
    <property type="molecule type" value="Genomic_DNA"/>
</dbReference>
<evidence type="ECO:0000313" key="3">
    <source>
        <dbReference type="EMBL" id="CAB4705582.1"/>
    </source>
</evidence>
<dbReference type="PROSITE" id="PS00061">
    <property type="entry name" value="ADH_SHORT"/>
    <property type="match status" value="1"/>
</dbReference>
<dbReference type="PRINTS" id="PR00080">
    <property type="entry name" value="SDRFAMILY"/>
</dbReference>
<evidence type="ECO:0000256" key="2">
    <source>
        <dbReference type="ARBA" id="ARBA00023002"/>
    </source>
</evidence>
<dbReference type="FunFam" id="3.40.50.720:FF:000084">
    <property type="entry name" value="Short-chain dehydrogenase reductase"/>
    <property type="match status" value="1"/>
</dbReference>
<sequence length="251" mass="26272">MSTDLFDLSGRTALVTGSTRGLGAALIRALAAAGARVIVNGRSADATEEAASVLRGEGYDATACSFDVADPDSVAAAAPQLADVDILVNNAGITNRKRLLEFSVEEWQAIIDGNLTSAFLVTRAVVPGMIERGHGKVINIGSVLSELGRVMNAPYVSSKGGIRMLTRAMCAEWAPLGIQANAIGPGYFSTELTKPLEDDVEFSTWLKARVPTGRWGNPDELAGAVVFLASRASDFVNGQILYVDGGLTATV</sequence>
<evidence type="ECO:0000256" key="1">
    <source>
        <dbReference type="ARBA" id="ARBA00006484"/>
    </source>
</evidence>
<accession>A0A6J6Q4Z4</accession>
<dbReference type="InterPro" id="IPR002347">
    <property type="entry name" value="SDR_fam"/>
</dbReference>
<dbReference type="GO" id="GO:0016616">
    <property type="term" value="F:oxidoreductase activity, acting on the CH-OH group of donors, NAD or NADP as acceptor"/>
    <property type="evidence" value="ECO:0007669"/>
    <property type="project" value="TreeGrafter"/>
</dbReference>
<proteinExistence type="inferred from homology"/>
<dbReference type="InterPro" id="IPR020904">
    <property type="entry name" value="Sc_DH/Rdtase_CS"/>
</dbReference>
<dbReference type="PANTHER" id="PTHR42760:SF5">
    <property type="entry name" value="2-DEHYDRO-3-DEOXY-D-GLUCONATE 5-DEHYDROGENASE"/>
    <property type="match status" value="1"/>
</dbReference>
<dbReference type="PANTHER" id="PTHR42760">
    <property type="entry name" value="SHORT-CHAIN DEHYDROGENASES/REDUCTASES FAMILY MEMBER"/>
    <property type="match status" value="1"/>
</dbReference>
<dbReference type="AlphaFoldDB" id="A0A6J6Q4Z4"/>
<reference evidence="3" key="1">
    <citation type="submission" date="2020-05" db="EMBL/GenBank/DDBJ databases">
        <authorList>
            <person name="Chiriac C."/>
            <person name="Salcher M."/>
            <person name="Ghai R."/>
            <person name="Kavagutti S V."/>
        </authorList>
    </citation>
    <scope>NUCLEOTIDE SEQUENCE</scope>
</reference>
<dbReference type="SUPFAM" id="SSF51735">
    <property type="entry name" value="NAD(P)-binding Rossmann-fold domains"/>
    <property type="match status" value="1"/>
</dbReference>
<dbReference type="Gene3D" id="3.40.50.720">
    <property type="entry name" value="NAD(P)-binding Rossmann-like Domain"/>
    <property type="match status" value="1"/>
</dbReference>
<gene>
    <name evidence="3" type="ORF">UFOPK2399_01641</name>
</gene>
<keyword evidence="2" id="KW-0560">Oxidoreductase</keyword>
<dbReference type="Pfam" id="PF13561">
    <property type="entry name" value="adh_short_C2"/>
    <property type="match status" value="1"/>
</dbReference>
<comment type="similarity">
    <text evidence="1">Belongs to the short-chain dehydrogenases/reductases (SDR) family.</text>
</comment>
<organism evidence="3">
    <name type="scientific">freshwater metagenome</name>
    <dbReference type="NCBI Taxonomy" id="449393"/>
    <lineage>
        <taxon>unclassified sequences</taxon>
        <taxon>metagenomes</taxon>
        <taxon>ecological metagenomes</taxon>
    </lineage>
</organism>